<evidence type="ECO:0000313" key="2">
    <source>
        <dbReference type="EMBL" id="CAK0861869.1"/>
    </source>
</evidence>
<sequence length="1373" mass="149361">REAARNGVNRAQNYFEGVFTQRVEDMWRQCQDKYHNLAESTMAHGHAELLRTEARIGGEHQATAARLRLESEELASMERRAAKAARSSERSFHLASVREERHVEFVESVASDRERALRSELADHDRALQQELRDHDSRRRSEVHHASEQATAAAQQAANHAAIVTRDATQREVMNAEDEAIVEMQDAQSELHRWRAEAEACPDQLNQAALRHRHPPAPIAAQWQPPPRLVTAPPQSLGAAAPGLPRARGFLAGVAESRATVAMPPMPGPPLAMRPRAEPPTGAVPVAIVGASTPQRDCRAAGRAGVDTQSTEESSCEELTRKRAVVGPIDLGSPPEPAGFRSWLADVRTKCTAASNRSQQRKIRYIKGAEGCADPAALLIAPRKCQPLDAELFSAVMRYSAGELKRKLTTSWEQCYKQGTATQVDLAALMKHEFQGDLSLCLDGLDAILECLRLPPGEALHAGAMPQLQKFKLLALDFELCDRADEGSTDKTVQFLHDRARDYVRRKEMQDVVDSLLKPAPRVTPVRPKGAGKGDKVVEGAGDATYQAEGCKAKAKAEAGAKAKPAPKAKTSAEQPQERIPALRHHVKRGKICRHGKDCIFRHYSTPPTKGDTEAIEPGTLAKMPTGATGSGAAADTPKKQMIRNIQASVHDEWALDTAAALDVADPRVVASKGKSDVATALRSAGGAVDSSETATIDLAPIGETITAHVFPDAPNALAIGFYRLPYADKPSFISPSGAPCEVEMDENFAPFFRSRRPGRGRNAIAVAAAALSPATPDLERRQESVVDIEPSIQPIPEEPDAADSSERTLLADVRRVLDMADGKEHDAVADVIANDSKFEVTQVDAKSMHLPRLKGCPVCDDAKHLNKHELRRSEPMVRVAGQDAVHKPFGAMMHIDWLEIRRGAQAFKTAQRALMFTDDLTMFFGVGPSNSKEASAALELIHRRDEVPLAIRRAERTNRTASEGAKALLIQSGLDEAWWAMALLLWIAMWNGFMVGKDGATPYFRRHGAHAPHKQYAFGALVLFHLHRPAPQQGAKPQHDKLQSWLVPAVLIEVTAGPGERWASSNGVIPLSRFTSESRVSKVAIRRAIDVVFPESRVDKTSPTPHVADDSGSWEILEERGDVDAEAELFDGAWKENAANFDWNVPLGHVLALEPDTHGVEVQHEVVAPAGDFQPVEADAVEARKAVDDIQPEIAIVDGRTAPPGWRIDRFGHSDRIRLAHVPPWSRRPPTCELEVWVGVGRAAQGRVDAPGFAAQEARRSARLQAKRRGAVARATPLAAVARGITPIAECPRPPGSDLERATATLELSDPIPQPACPAMALRPSATHLAQQARSLIITGDCRFLLLQVGCSADGELCAAVQEQRLAVRITA</sequence>
<comment type="caution">
    <text evidence="2">The sequence shown here is derived from an EMBL/GenBank/DDBJ whole genome shotgun (WGS) entry which is preliminary data.</text>
</comment>
<organism evidence="2 3">
    <name type="scientific">Prorocentrum cordatum</name>
    <dbReference type="NCBI Taxonomy" id="2364126"/>
    <lineage>
        <taxon>Eukaryota</taxon>
        <taxon>Sar</taxon>
        <taxon>Alveolata</taxon>
        <taxon>Dinophyceae</taxon>
        <taxon>Prorocentrales</taxon>
        <taxon>Prorocentraceae</taxon>
        <taxon>Prorocentrum</taxon>
    </lineage>
</organism>
<gene>
    <name evidence="2" type="ORF">PCOR1329_LOCUS50423</name>
</gene>
<feature type="non-terminal residue" evidence="2">
    <location>
        <position position="1373"/>
    </location>
</feature>
<keyword evidence="3" id="KW-1185">Reference proteome</keyword>
<feature type="region of interest" description="Disordered" evidence="1">
    <location>
        <begin position="558"/>
        <end position="578"/>
    </location>
</feature>
<evidence type="ECO:0008006" key="4">
    <source>
        <dbReference type="Google" id="ProtNLM"/>
    </source>
</evidence>
<reference evidence="2" key="1">
    <citation type="submission" date="2023-10" db="EMBL/GenBank/DDBJ databases">
        <authorList>
            <person name="Chen Y."/>
            <person name="Shah S."/>
            <person name="Dougan E. K."/>
            <person name="Thang M."/>
            <person name="Chan C."/>
        </authorList>
    </citation>
    <scope>NUCLEOTIDE SEQUENCE [LARGE SCALE GENOMIC DNA]</scope>
</reference>
<feature type="non-terminal residue" evidence="2">
    <location>
        <position position="1"/>
    </location>
</feature>
<feature type="region of interest" description="Disordered" evidence="1">
    <location>
        <begin position="126"/>
        <end position="145"/>
    </location>
</feature>
<dbReference type="EMBL" id="CAUYUJ010016103">
    <property type="protein sequence ID" value="CAK0861869.1"/>
    <property type="molecule type" value="Genomic_DNA"/>
</dbReference>
<proteinExistence type="predicted"/>
<evidence type="ECO:0000256" key="1">
    <source>
        <dbReference type="SAM" id="MobiDB-lite"/>
    </source>
</evidence>
<name>A0ABN9UQ19_9DINO</name>
<evidence type="ECO:0000313" key="3">
    <source>
        <dbReference type="Proteomes" id="UP001189429"/>
    </source>
</evidence>
<dbReference type="Proteomes" id="UP001189429">
    <property type="component" value="Unassembled WGS sequence"/>
</dbReference>
<protein>
    <recommendedName>
        <fullName evidence="4">C3H1-type domain-containing protein</fullName>
    </recommendedName>
</protein>
<accession>A0ABN9UQ19</accession>